<evidence type="ECO:0000256" key="3">
    <source>
        <dbReference type="PROSITE-ProRule" id="PRU00473"/>
    </source>
</evidence>
<evidence type="ECO:0000313" key="6">
    <source>
        <dbReference type="Proteomes" id="UP000604898"/>
    </source>
</evidence>
<reference evidence="5 6" key="1">
    <citation type="submission" date="2021-01" db="EMBL/GenBank/DDBJ databases">
        <title>Genome sequence of Shewanella schlegeliana JCM 11561.</title>
        <authorList>
            <person name="Zhang H."/>
            <person name="Li C."/>
        </authorList>
    </citation>
    <scope>NUCLEOTIDE SEQUENCE [LARGE SCALE GENOMIC DNA]</scope>
    <source>
        <strain evidence="5 6">JCM 11561</strain>
    </source>
</reference>
<dbReference type="EMBL" id="JAESVD010000007">
    <property type="protein sequence ID" value="MBL4914212.1"/>
    <property type="molecule type" value="Genomic_DNA"/>
</dbReference>
<dbReference type="PRINTS" id="PR01021">
    <property type="entry name" value="OMPADOMAIN"/>
</dbReference>
<dbReference type="InterPro" id="IPR006665">
    <property type="entry name" value="OmpA-like"/>
</dbReference>
<dbReference type="SUPFAM" id="SSF103088">
    <property type="entry name" value="OmpA-like"/>
    <property type="match status" value="1"/>
</dbReference>
<feature type="domain" description="OmpA-like" evidence="4">
    <location>
        <begin position="82"/>
        <end position="198"/>
    </location>
</feature>
<dbReference type="PANTHER" id="PTHR30329:SF20">
    <property type="entry name" value="EXPORTED PROTEIN"/>
    <property type="match status" value="1"/>
</dbReference>
<organism evidence="5 6">
    <name type="scientific">Shewanella schlegeliana</name>
    <dbReference type="NCBI Taxonomy" id="190308"/>
    <lineage>
        <taxon>Bacteria</taxon>
        <taxon>Pseudomonadati</taxon>
        <taxon>Pseudomonadota</taxon>
        <taxon>Gammaproteobacteria</taxon>
        <taxon>Alteromonadales</taxon>
        <taxon>Shewanellaceae</taxon>
        <taxon>Shewanella</taxon>
    </lineage>
</organism>
<evidence type="ECO:0000259" key="4">
    <source>
        <dbReference type="PROSITE" id="PS51123"/>
    </source>
</evidence>
<gene>
    <name evidence="5" type="ORF">JMA39_13950</name>
</gene>
<dbReference type="InterPro" id="IPR050330">
    <property type="entry name" value="Bact_OuterMem_StrucFunc"/>
</dbReference>
<dbReference type="InterPro" id="IPR036737">
    <property type="entry name" value="OmpA-like_sf"/>
</dbReference>
<accession>A0ABS1T0A4</accession>
<dbReference type="InterPro" id="IPR006664">
    <property type="entry name" value="OMP_bac"/>
</dbReference>
<dbReference type="Gene3D" id="3.30.1330.60">
    <property type="entry name" value="OmpA-like domain"/>
    <property type="match status" value="1"/>
</dbReference>
<dbReference type="Proteomes" id="UP000604898">
    <property type="component" value="Unassembled WGS sequence"/>
</dbReference>
<keyword evidence="6" id="KW-1185">Reference proteome</keyword>
<name>A0ABS1T0A4_9GAMM</name>
<dbReference type="PANTHER" id="PTHR30329">
    <property type="entry name" value="STATOR ELEMENT OF FLAGELLAR MOTOR COMPLEX"/>
    <property type="match status" value="1"/>
</dbReference>
<comment type="subcellular location">
    <subcellularLocation>
        <location evidence="1">Cell outer membrane</location>
    </subcellularLocation>
</comment>
<dbReference type="CDD" id="cd07185">
    <property type="entry name" value="OmpA_C-like"/>
    <property type="match status" value="1"/>
</dbReference>
<protein>
    <submittedName>
        <fullName evidence="5">OmpA family protein</fullName>
    </submittedName>
</protein>
<dbReference type="PROSITE" id="PS51123">
    <property type="entry name" value="OMPA_2"/>
    <property type="match status" value="1"/>
</dbReference>
<sequence length="198" mass="21987">MVKLTLILIVSVLFSVGGLARQWQDTDLDGVPDLKDACEDTARGQIVDARGCDNRQASTMKAQQLRIMSNLCFATSNGQLFPASCTEKSSISVKFEFAQSQVLMSQEQAFEKLNSWLAVTRVPLLLVGHTDSIGEQSFNQKLSLLRAEQVKKILVEQFGFAANRFQVKGMGSQLPIASNQNAYGREQNRRVEFLVIVQ</sequence>
<comment type="caution">
    <text evidence="5">The sequence shown here is derived from an EMBL/GenBank/DDBJ whole genome shotgun (WGS) entry which is preliminary data.</text>
</comment>
<evidence type="ECO:0000313" key="5">
    <source>
        <dbReference type="EMBL" id="MBL4914212.1"/>
    </source>
</evidence>
<keyword evidence="2 3" id="KW-0472">Membrane</keyword>
<dbReference type="Pfam" id="PF00691">
    <property type="entry name" value="OmpA"/>
    <property type="match status" value="1"/>
</dbReference>
<proteinExistence type="predicted"/>
<dbReference type="RefSeq" id="WP_202722466.1">
    <property type="nucleotide sequence ID" value="NZ_BPEX01000021.1"/>
</dbReference>
<evidence type="ECO:0000256" key="1">
    <source>
        <dbReference type="ARBA" id="ARBA00004442"/>
    </source>
</evidence>
<evidence type="ECO:0000256" key="2">
    <source>
        <dbReference type="ARBA" id="ARBA00023136"/>
    </source>
</evidence>